<gene>
    <name evidence="1" type="ORF">M514_16410</name>
</gene>
<name>A0A085NPT2_9BILA</name>
<evidence type="ECO:0000313" key="1">
    <source>
        <dbReference type="EMBL" id="KFD71478.1"/>
    </source>
</evidence>
<accession>A0A085NPT2</accession>
<dbReference type="Proteomes" id="UP000030758">
    <property type="component" value="Unassembled WGS sequence"/>
</dbReference>
<organism evidence="1">
    <name type="scientific">Trichuris suis</name>
    <name type="common">pig whipworm</name>
    <dbReference type="NCBI Taxonomy" id="68888"/>
    <lineage>
        <taxon>Eukaryota</taxon>
        <taxon>Metazoa</taxon>
        <taxon>Ecdysozoa</taxon>
        <taxon>Nematoda</taxon>
        <taxon>Enoplea</taxon>
        <taxon>Dorylaimia</taxon>
        <taxon>Trichinellida</taxon>
        <taxon>Trichuridae</taxon>
        <taxon>Trichuris</taxon>
    </lineage>
</organism>
<protein>
    <recommendedName>
        <fullName evidence="2">C2H2-type domain-containing protein</fullName>
    </recommendedName>
</protein>
<dbReference type="SUPFAM" id="SSF57667">
    <property type="entry name" value="beta-beta-alpha zinc fingers"/>
    <property type="match status" value="1"/>
</dbReference>
<dbReference type="EMBL" id="KL367482">
    <property type="protein sequence ID" value="KFD71478.1"/>
    <property type="molecule type" value="Genomic_DNA"/>
</dbReference>
<reference evidence="1" key="1">
    <citation type="journal article" date="2014" name="Nat. Genet.">
        <title>Genome and transcriptome of the porcine whipworm Trichuris suis.</title>
        <authorList>
            <person name="Jex A.R."/>
            <person name="Nejsum P."/>
            <person name="Schwarz E.M."/>
            <person name="Hu L."/>
            <person name="Young N.D."/>
            <person name="Hall R.S."/>
            <person name="Korhonen P.K."/>
            <person name="Liao S."/>
            <person name="Thamsborg S."/>
            <person name="Xia J."/>
            <person name="Xu P."/>
            <person name="Wang S."/>
            <person name="Scheerlinck J.P."/>
            <person name="Hofmann A."/>
            <person name="Sternberg P.W."/>
            <person name="Wang J."/>
            <person name="Gasser R.B."/>
        </authorList>
    </citation>
    <scope>NUCLEOTIDE SEQUENCE [LARGE SCALE GENOMIC DNA]</scope>
    <source>
        <strain evidence="1">DCEP-RM93F</strain>
    </source>
</reference>
<dbReference type="AlphaFoldDB" id="A0A085NPT2"/>
<evidence type="ECO:0008006" key="2">
    <source>
        <dbReference type="Google" id="ProtNLM"/>
    </source>
</evidence>
<sequence>MLEKVAVVHFSKLLQSSEVTGYILVLPGGARSVSAYTLVGPERLPDAFSVANHNCEGPLTILTDQGRGPRSPRSLIMESAINATPQHDPERTAGGDGAEIVAATYPGPFRCPLCWTVNSVGHLFIEHMRSHGRVVTFLCGKCGRSCPTVYSVACHYSKCGRRVTRRQSRPPVAVEERARSMICPVRRSLH</sequence>
<dbReference type="InterPro" id="IPR036236">
    <property type="entry name" value="Znf_C2H2_sf"/>
</dbReference>
<proteinExistence type="predicted"/>